<dbReference type="EMBL" id="KN399274">
    <property type="protein sequence ID" value="KHG13295.1"/>
    <property type="molecule type" value="Genomic_DNA"/>
</dbReference>
<organism evidence="2 3">
    <name type="scientific">Gossypium arboreum</name>
    <name type="common">Tree cotton</name>
    <name type="synonym">Gossypium nanking</name>
    <dbReference type="NCBI Taxonomy" id="29729"/>
    <lineage>
        <taxon>Eukaryota</taxon>
        <taxon>Viridiplantae</taxon>
        <taxon>Streptophyta</taxon>
        <taxon>Embryophyta</taxon>
        <taxon>Tracheophyta</taxon>
        <taxon>Spermatophyta</taxon>
        <taxon>Magnoliopsida</taxon>
        <taxon>eudicotyledons</taxon>
        <taxon>Gunneridae</taxon>
        <taxon>Pentapetalae</taxon>
        <taxon>rosids</taxon>
        <taxon>malvids</taxon>
        <taxon>Malvales</taxon>
        <taxon>Malvaceae</taxon>
        <taxon>Malvoideae</taxon>
        <taxon>Gossypium</taxon>
    </lineage>
</organism>
<proteinExistence type="predicted"/>
<keyword evidence="3" id="KW-1185">Reference proteome</keyword>
<dbReference type="Proteomes" id="UP000032142">
    <property type="component" value="Unassembled WGS sequence"/>
</dbReference>
<sequence>MPTAGLLKQSGSQQIQKEKNSATGRIPYIVWGSIASLTKDRFGGWPHLLFCMLILDVLWSVVIL</sequence>
<dbReference type="AlphaFoldDB" id="A0A0B0NKH6"/>
<keyword evidence="1" id="KW-1133">Transmembrane helix</keyword>
<evidence type="ECO:0000313" key="2">
    <source>
        <dbReference type="EMBL" id="KHG13295.1"/>
    </source>
</evidence>
<keyword evidence="1" id="KW-0812">Transmembrane</keyword>
<gene>
    <name evidence="2" type="ORF">F383_19370</name>
</gene>
<name>A0A0B0NKH6_GOSAR</name>
<evidence type="ECO:0000313" key="3">
    <source>
        <dbReference type="Proteomes" id="UP000032142"/>
    </source>
</evidence>
<feature type="transmembrane region" description="Helical" evidence="1">
    <location>
        <begin position="45"/>
        <end position="63"/>
    </location>
</feature>
<accession>A0A0B0NKH6</accession>
<keyword evidence="1" id="KW-0472">Membrane</keyword>
<reference evidence="3" key="1">
    <citation type="submission" date="2014-09" db="EMBL/GenBank/DDBJ databases">
        <authorList>
            <person name="Mudge J."/>
            <person name="Ramaraj T."/>
            <person name="Lindquist I.E."/>
            <person name="Bharti A.K."/>
            <person name="Sundararajan A."/>
            <person name="Cameron C.T."/>
            <person name="Woodward J.E."/>
            <person name="May G.D."/>
            <person name="Brubaker C."/>
            <person name="Broadhvest J."/>
            <person name="Wilkins T.A."/>
        </authorList>
    </citation>
    <scope>NUCLEOTIDE SEQUENCE</scope>
    <source>
        <strain evidence="3">cv. AKA8401</strain>
    </source>
</reference>
<protein>
    <submittedName>
        <fullName evidence="2">ASC1-like protein</fullName>
    </submittedName>
</protein>
<evidence type="ECO:0000256" key="1">
    <source>
        <dbReference type="SAM" id="Phobius"/>
    </source>
</evidence>